<keyword evidence="2" id="KW-1185">Reference proteome</keyword>
<dbReference type="PANTHER" id="PTHR12286:SF5">
    <property type="entry name" value="SACCHAROPINE DEHYDROGENASE-LIKE OXIDOREDUCTASE"/>
    <property type="match status" value="1"/>
</dbReference>
<dbReference type="OrthoDB" id="6430884at2759"/>
<dbReference type="GO" id="GO:0005886">
    <property type="term" value="C:plasma membrane"/>
    <property type="evidence" value="ECO:0007669"/>
    <property type="project" value="TreeGrafter"/>
</dbReference>
<dbReference type="GO" id="GO:0009247">
    <property type="term" value="P:glycolipid biosynthetic process"/>
    <property type="evidence" value="ECO:0007669"/>
    <property type="project" value="TreeGrafter"/>
</dbReference>
<dbReference type="GO" id="GO:0005811">
    <property type="term" value="C:lipid droplet"/>
    <property type="evidence" value="ECO:0007669"/>
    <property type="project" value="TreeGrafter"/>
</dbReference>
<dbReference type="EMBL" id="NCKU01000235">
    <property type="protein sequence ID" value="RWS16396.1"/>
    <property type="molecule type" value="Genomic_DNA"/>
</dbReference>
<dbReference type="Proteomes" id="UP000285301">
    <property type="component" value="Unassembled WGS sequence"/>
</dbReference>
<evidence type="ECO:0000313" key="2">
    <source>
        <dbReference type="Proteomes" id="UP000285301"/>
    </source>
</evidence>
<dbReference type="AlphaFoldDB" id="A0A3S3PU36"/>
<evidence type="ECO:0000313" key="1">
    <source>
        <dbReference type="EMBL" id="RWS16396.1"/>
    </source>
</evidence>
<dbReference type="InterPro" id="IPR051276">
    <property type="entry name" value="Saccharopine_DH-like_oxidrdct"/>
</dbReference>
<accession>A0A3S3PU36</accession>
<comment type="caution">
    <text evidence="1">The sequence shown here is derived from an EMBL/GenBank/DDBJ whole genome shotgun (WGS) entry which is preliminary data.</text>
</comment>
<name>A0A3S3PU36_9ACAR</name>
<sequence>MVKLIERLPEVAGNHCQIFTFGSYEVNQKSTNNEIKQTTSQPLLFGYGWKDLKANIFHNSKNDTMIIARFTGGDLDYDMRPKVLFYSAIILLEEIHILPNLGGVLTPGIAFNNTSLFDRLNSNGIKFEIIE</sequence>
<organism evidence="1 2">
    <name type="scientific">Dinothrombium tinctorium</name>
    <dbReference type="NCBI Taxonomy" id="1965070"/>
    <lineage>
        <taxon>Eukaryota</taxon>
        <taxon>Metazoa</taxon>
        <taxon>Ecdysozoa</taxon>
        <taxon>Arthropoda</taxon>
        <taxon>Chelicerata</taxon>
        <taxon>Arachnida</taxon>
        <taxon>Acari</taxon>
        <taxon>Acariformes</taxon>
        <taxon>Trombidiformes</taxon>
        <taxon>Prostigmata</taxon>
        <taxon>Anystina</taxon>
        <taxon>Parasitengona</taxon>
        <taxon>Trombidioidea</taxon>
        <taxon>Trombidiidae</taxon>
        <taxon>Dinothrombium</taxon>
    </lineage>
</organism>
<reference evidence="1 2" key="1">
    <citation type="journal article" date="2018" name="Gigascience">
        <title>Genomes of trombidid mites reveal novel predicted allergens and laterally-transferred genes associated with secondary metabolism.</title>
        <authorList>
            <person name="Dong X."/>
            <person name="Chaisiri K."/>
            <person name="Xia D."/>
            <person name="Armstrong S.D."/>
            <person name="Fang Y."/>
            <person name="Donnelly M.J."/>
            <person name="Kadowaki T."/>
            <person name="McGarry J.W."/>
            <person name="Darby A.C."/>
            <person name="Makepeace B.L."/>
        </authorList>
    </citation>
    <scope>NUCLEOTIDE SEQUENCE [LARGE SCALE GENOMIC DNA]</scope>
    <source>
        <strain evidence="1">UoL-WK</strain>
    </source>
</reference>
<dbReference type="GO" id="GO:0005739">
    <property type="term" value="C:mitochondrion"/>
    <property type="evidence" value="ECO:0007669"/>
    <property type="project" value="TreeGrafter"/>
</dbReference>
<gene>
    <name evidence="1" type="ORF">B4U79_00555</name>
</gene>
<protein>
    <submittedName>
        <fullName evidence="1">Mitochondrial saccharopine dehydrogenase-like oxidoreductase</fullName>
    </submittedName>
</protein>
<dbReference type="PANTHER" id="PTHR12286">
    <property type="entry name" value="SACCHAROPINE DEHYDROGENASE-LIKE OXIDOREDUCTASE"/>
    <property type="match status" value="1"/>
</dbReference>
<proteinExistence type="predicted"/>